<proteinExistence type="predicted"/>
<sequence>MAGVLRTRQEHVQQMSEEIVKKDVEVEELKSEIQRKLDEREEEKIYHDFVSDNVKNSKRKENQVTEDETDKLRDKFTQTLYKIRQSAEKEAKLLEEKLNSSLN</sequence>
<dbReference type="AlphaFoldDB" id="A0AAV6U8Q2"/>
<evidence type="ECO:0000313" key="2">
    <source>
        <dbReference type="EMBL" id="KAG8180016.1"/>
    </source>
</evidence>
<keyword evidence="1" id="KW-0175">Coiled coil</keyword>
<feature type="coiled-coil region" evidence="1">
    <location>
        <begin position="12"/>
        <end position="75"/>
    </location>
</feature>
<dbReference type="EMBL" id="JAFNEN010000591">
    <property type="protein sequence ID" value="KAG8180016.1"/>
    <property type="molecule type" value="Genomic_DNA"/>
</dbReference>
<reference evidence="2 3" key="1">
    <citation type="journal article" date="2022" name="Nat. Ecol. Evol.">
        <title>A masculinizing supergene underlies an exaggerated male reproductive morph in a spider.</title>
        <authorList>
            <person name="Hendrickx F."/>
            <person name="De Corte Z."/>
            <person name="Sonet G."/>
            <person name="Van Belleghem S.M."/>
            <person name="Kostlbacher S."/>
            <person name="Vangestel C."/>
        </authorList>
    </citation>
    <scope>NUCLEOTIDE SEQUENCE [LARGE SCALE GENOMIC DNA]</scope>
    <source>
        <strain evidence="2">W744_W776</strain>
    </source>
</reference>
<comment type="caution">
    <text evidence="2">The sequence shown here is derived from an EMBL/GenBank/DDBJ whole genome shotgun (WGS) entry which is preliminary data.</text>
</comment>
<evidence type="ECO:0000313" key="3">
    <source>
        <dbReference type="Proteomes" id="UP000827092"/>
    </source>
</evidence>
<evidence type="ECO:0000256" key="1">
    <source>
        <dbReference type="SAM" id="Coils"/>
    </source>
</evidence>
<dbReference type="Proteomes" id="UP000827092">
    <property type="component" value="Unassembled WGS sequence"/>
</dbReference>
<accession>A0AAV6U8Q2</accession>
<organism evidence="2 3">
    <name type="scientific">Oedothorax gibbosus</name>
    <dbReference type="NCBI Taxonomy" id="931172"/>
    <lineage>
        <taxon>Eukaryota</taxon>
        <taxon>Metazoa</taxon>
        <taxon>Ecdysozoa</taxon>
        <taxon>Arthropoda</taxon>
        <taxon>Chelicerata</taxon>
        <taxon>Arachnida</taxon>
        <taxon>Araneae</taxon>
        <taxon>Araneomorphae</taxon>
        <taxon>Entelegynae</taxon>
        <taxon>Araneoidea</taxon>
        <taxon>Linyphiidae</taxon>
        <taxon>Erigoninae</taxon>
        <taxon>Oedothorax</taxon>
    </lineage>
</organism>
<protein>
    <submittedName>
        <fullName evidence="2">Uncharacterized protein</fullName>
    </submittedName>
</protein>
<gene>
    <name evidence="2" type="ORF">JTE90_020971</name>
</gene>
<keyword evidence="3" id="KW-1185">Reference proteome</keyword>
<name>A0AAV6U8Q2_9ARAC</name>